<feature type="chain" id="PRO_5040127950" description="pectinesterase" evidence="12">
    <location>
        <begin position="24"/>
        <end position="541"/>
    </location>
</feature>
<evidence type="ECO:0000259" key="13">
    <source>
        <dbReference type="SMART" id="SM00856"/>
    </source>
</evidence>
<feature type="signal peptide" evidence="12">
    <location>
        <begin position="1"/>
        <end position="23"/>
    </location>
</feature>
<dbReference type="GO" id="GO:0030599">
    <property type="term" value="F:pectinesterase activity"/>
    <property type="evidence" value="ECO:0007669"/>
    <property type="project" value="UniProtKB-EC"/>
</dbReference>
<dbReference type="AlphaFoldDB" id="A0A9N7RFW4"/>
<evidence type="ECO:0000256" key="3">
    <source>
        <dbReference type="ARBA" id="ARBA00006027"/>
    </source>
</evidence>
<comment type="similarity">
    <text evidence="4">In the C-terminal section; belongs to the pectinesterase family.</text>
</comment>
<dbReference type="GO" id="GO:0004857">
    <property type="term" value="F:enzyme inhibitor activity"/>
    <property type="evidence" value="ECO:0007669"/>
    <property type="project" value="InterPro"/>
</dbReference>
<comment type="similarity">
    <text evidence="3">In the N-terminal section; belongs to the PMEI family.</text>
</comment>
<proteinExistence type="inferred from homology"/>
<name>A0A9N7RFW4_STRHE</name>
<evidence type="ECO:0000256" key="1">
    <source>
        <dbReference type="ARBA" id="ARBA00004191"/>
    </source>
</evidence>
<keyword evidence="9" id="KW-0063">Aspartyl esterase</keyword>
<dbReference type="Pfam" id="PF04043">
    <property type="entry name" value="PMEI"/>
    <property type="match status" value="1"/>
</dbReference>
<dbReference type="SUPFAM" id="SSF101148">
    <property type="entry name" value="Plant invertase/pectin methylesterase inhibitor"/>
    <property type="match status" value="1"/>
</dbReference>
<dbReference type="InterPro" id="IPR006501">
    <property type="entry name" value="Pectinesterase_inhib_dom"/>
</dbReference>
<evidence type="ECO:0000256" key="11">
    <source>
        <dbReference type="ARBA" id="ARBA00047928"/>
    </source>
</evidence>
<dbReference type="Proteomes" id="UP001153555">
    <property type="component" value="Unassembled WGS sequence"/>
</dbReference>
<evidence type="ECO:0000256" key="4">
    <source>
        <dbReference type="ARBA" id="ARBA00007786"/>
    </source>
</evidence>
<dbReference type="SUPFAM" id="SSF51126">
    <property type="entry name" value="Pectin lyase-like"/>
    <property type="match status" value="1"/>
</dbReference>
<dbReference type="Gene3D" id="2.160.20.10">
    <property type="entry name" value="Single-stranded right-handed beta-helix, Pectin lyase-like"/>
    <property type="match status" value="1"/>
</dbReference>
<feature type="domain" description="Pectinesterase inhibitor" evidence="13">
    <location>
        <begin position="29"/>
        <end position="183"/>
    </location>
</feature>
<gene>
    <name evidence="14" type="ORF">SHERM_23522</name>
</gene>
<organism evidence="14 15">
    <name type="scientific">Striga hermonthica</name>
    <name type="common">Purple witchweed</name>
    <name type="synonym">Buchnera hermonthica</name>
    <dbReference type="NCBI Taxonomy" id="68872"/>
    <lineage>
        <taxon>Eukaryota</taxon>
        <taxon>Viridiplantae</taxon>
        <taxon>Streptophyta</taxon>
        <taxon>Embryophyta</taxon>
        <taxon>Tracheophyta</taxon>
        <taxon>Spermatophyta</taxon>
        <taxon>Magnoliopsida</taxon>
        <taxon>eudicotyledons</taxon>
        <taxon>Gunneridae</taxon>
        <taxon>Pentapetalae</taxon>
        <taxon>asterids</taxon>
        <taxon>lamiids</taxon>
        <taxon>Lamiales</taxon>
        <taxon>Orobanchaceae</taxon>
        <taxon>Buchnereae</taxon>
        <taxon>Striga</taxon>
    </lineage>
</organism>
<sequence length="541" mass="59737">MASQSSHEIFMAIVFITTMFSLAGSCKFTSTKDLCDTALFPDSCHNSLANLTTPRNHTRLDTIFERSARVALTAVSKASSRFSTRGAIKKLMRVDEKLSISALESCATLLSLAMDNINESLSVSKQVSFSSGARMDIMTWMSAAGTDLRTCMDEFEGFSHDVKKFVREELDNSTKYISNSLAIVTRIHSCLGSMKVRYSSSFGYWVNETKNLLDANTTKIKIDIVVAQDGTGNFTAITDALKTVPDRSLNRFVIYVKKGTYYENVRVEKSKWNVMMIGEGMEQTVVSSNLSYAGGTKTFMTATFAVFGRGFVARQIAFRNTAPASQAVALLSTSDKSVFFQCLVESKQDTLYAHSKRQFYRECTIIGTMDFIFGNSAAVIQTSLILLKNPFPGRTNVITAQGKSDPNQKTGFSVHNCTIRPAGKEGLGGARAFLGRPWRDYSTVVFMQTYIDGSVDPEGWLAWDASRPDPSTVFYREYGNSGPGANTSGRVKWAGVKVELDESEAEKFTVGRLIGGQEWLPETRVPFRLGLLKGNSKMRSD</sequence>
<reference evidence="14" key="1">
    <citation type="submission" date="2019-12" db="EMBL/GenBank/DDBJ databases">
        <authorList>
            <person name="Scholes J."/>
        </authorList>
    </citation>
    <scope>NUCLEOTIDE SEQUENCE</scope>
</reference>
<dbReference type="InterPro" id="IPR011050">
    <property type="entry name" value="Pectin_lyase_fold/virulence"/>
</dbReference>
<dbReference type="Gene3D" id="1.20.140.40">
    <property type="entry name" value="Invertase/pectin methylesterase inhibitor family protein"/>
    <property type="match status" value="1"/>
</dbReference>
<dbReference type="Pfam" id="PF01095">
    <property type="entry name" value="Pectinesterase"/>
    <property type="match status" value="1"/>
</dbReference>
<evidence type="ECO:0000313" key="14">
    <source>
        <dbReference type="EMBL" id="CAA0827827.1"/>
    </source>
</evidence>
<keyword evidence="6" id="KW-0134">Cell wall</keyword>
<dbReference type="InterPro" id="IPR000070">
    <property type="entry name" value="Pectinesterase_cat"/>
</dbReference>
<dbReference type="OrthoDB" id="2019149at2759"/>
<evidence type="ECO:0000256" key="6">
    <source>
        <dbReference type="ARBA" id="ARBA00022512"/>
    </source>
</evidence>
<evidence type="ECO:0000256" key="8">
    <source>
        <dbReference type="ARBA" id="ARBA00022801"/>
    </source>
</evidence>
<evidence type="ECO:0000313" key="15">
    <source>
        <dbReference type="Proteomes" id="UP001153555"/>
    </source>
</evidence>
<dbReference type="InterPro" id="IPR012334">
    <property type="entry name" value="Pectin_lyas_fold"/>
</dbReference>
<keyword evidence="8" id="KW-0378">Hydrolase</keyword>
<comment type="subcellular location">
    <subcellularLocation>
        <location evidence="1">Secreted</location>
        <location evidence="1">Cell wall</location>
    </subcellularLocation>
</comment>
<evidence type="ECO:0000256" key="2">
    <source>
        <dbReference type="ARBA" id="ARBA00005184"/>
    </source>
</evidence>
<protein>
    <recommendedName>
        <fullName evidence="5">pectinesterase</fullName>
        <ecNumber evidence="5">3.1.1.11</ecNumber>
    </recommendedName>
</protein>
<comment type="pathway">
    <text evidence="2">Glycan metabolism; pectin degradation; 2-dehydro-3-deoxy-D-gluconate from pectin: step 1/5.</text>
</comment>
<dbReference type="GO" id="GO:0042545">
    <property type="term" value="P:cell wall modification"/>
    <property type="evidence" value="ECO:0007669"/>
    <property type="project" value="InterPro"/>
</dbReference>
<accession>A0A9N7RFW4</accession>
<keyword evidence="10" id="KW-0961">Cell wall biogenesis/degradation</keyword>
<dbReference type="CDD" id="cd15798">
    <property type="entry name" value="PMEI-like_3"/>
    <property type="match status" value="1"/>
</dbReference>
<dbReference type="EMBL" id="CACSLK010027752">
    <property type="protein sequence ID" value="CAA0827827.1"/>
    <property type="molecule type" value="Genomic_DNA"/>
</dbReference>
<dbReference type="InterPro" id="IPR035513">
    <property type="entry name" value="Invertase/methylesterase_inhib"/>
</dbReference>
<dbReference type="EC" id="3.1.1.11" evidence="5"/>
<comment type="catalytic activity">
    <reaction evidence="11">
        <text>[(1-&gt;4)-alpha-D-galacturonosyl methyl ester](n) + n H2O = [(1-&gt;4)-alpha-D-galacturonosyl](n) + n methanol + n H(+)</text>
        <dbReference type="Rhea" id="RHEA:22380"/>
        <dbReference type="Rhea" id="RHEA-COMP:14570"/>
        <dbReference type="Rhea" id="RHEA-COMP:14573"/>
        <dbReference type="ChEBI" id="CHEBI:15377"/>
        <dbReference type="ChEBI" id="CHEBI:15378"/>
        <dbReference type="ChEBI" id="CHEBI:17790"/>
        <dbReference type="ChEBI" id="CHEBI:140522"/>
        <dbReference type="ChEBI" id="CHEBI:140523"/>
        <dbReference type="EC" id="3.1.1.11"/>
    </reaction>
</comment>
<evidence type="ECO:0000256" key="5">
    <source>
        <dbReference type="ARBA" id="ARBA00013229"/>
    </source>
</evidence>
<keyword evidence="15" id="KW-1185">Reference proteome</keyword>
<dbReference type="PANTHER" id="PTHR31707">
    <property type="entry name" value="PECTINESTERASE"/>
    <property type="match status" value="1"/>
</dbReference>
<keyword evidence="7" id="KW-0964">Secreted</keyword>
<dbReference type="FunFam" id="2.160.20.10:FF:000029">
    <property type="entry name" value="Pectinesterase 4"/>
    <property type="match status" value="1"/>
</dbReference>
<evidence type="ECO:0000256" key="12">
    <source>
        <dbReference type="SAM" id="SignalP"/>
    </source>
</evidence>
<dbReference type="NCBIfam" id="TIGR01614">
    <property type="entry name" value="PME_inhib"/>
    <property type="match status" value="1"/>
</dbReference>
<evidence type="ECO:0000256" key="7">
    <source>
        <dbReference type="ARBA" id="ARBA00022525"/>
    </source>
</evidence>
<comment type="caution">
    <text evidence="14">The sequence shown here is derived from an EMBL/GenBank/DDBJ whole genome shotgun (WGS) entry which is preliminary data.</text>
</comment>
<evidence type="ECO:0000256" key="10">
    <source>
        <dbReference type="ARBA" id="ARBA00023316"/>
    </source>
</evidence>
<dbReference type="SMART" id="SM00856">
    <property type="entry name" value="PMEI"/>
    <property type="match status" value="1"/>
</dbReference>
<keyword evidence="12" id="KW-0732">Signal</keyword>
<evidence type="ECO:0000256" key="9">
    <source>
        <dbReference type="ARBA" id="ARBA00023085"/>
    </source>
</evidence>